<gene>
    <name evidence="1" type="ORF">RRG08_014961</name>
</gene>
<reference evidence="1" key="1">
    <citation type="journal article" date="2023" name="G3 (Bethesda)">
        <title>A reference genome for the long-term kleptoplast-retaining sea slug Elysia crispata morphotype clarki.</title>
        <authorList>
            <person name="Eastman K.E."/>
            <person name="Pendleton A.L."/>
            <person name="Shaikh M.A."/>
            <person name="Suttiyut T."/>
            <person name="Ogas R."/>
            <person name="Tomko P."/>
            <person name="Gavelis G."/>
            <person name="Widhalm J.R."/>
            <person name="Wisecaver J.H."/>
        </authorList>
    </citation>
    <scope>NUCLEOTIDE SEQUENCE</scope>
    <source>
        <strain evidence="1">ECLA1</strain>
    </source>
</reference>
<protein>
    <submittedName>
        <fullName evidence="1">Uncharacterized protein</fullName>
    </submittedName>
</protein>
<evidence type="ECO:0000313" key="1">
    <source>
        <dbReference type="EMBL" id="KAK3783643.1"/>
    </source>
</evidence>
<accession>A0AAE1DW22</accession>
<proteinExistence type="predicted"/>
<keyword evidence="2" id="KW-1185">Reference proteome</keyword>
<comment type="caution">
    <text evidence="1">The sequence shown here is derived from an EMBL/GenBank/DDBJ whole genome shotgun (WGS) entry which is preliminary data.</text>
</comment>
<name>A0AAE1DW22_9GAST</name>
<dbReference type="Proteomes" id="UP001283361">
    <property type="component" value="Unassembled WGS sequence"/>
</dbReference>
<organism evidence="1 2">
    <name type="scientific">Elysia crispata</name>
    <name type="common">lettuce slug</name>
    <dbReference type="NCBI Taxonomy" id="231223"/>
    <lineage>
        <taxon>Eukaryota</taxon>
        <taxon>Metazoa</taxon>
        <taxon>Spiralia</taxon>
        <taxon>Lophotrochozoa</taxon>
        <taxon>Mollusca</taxon>
        <taxon>Gastropoda</taxon>
        <taxon>Heterobranchia</taxon>
        <taxon>Euthyneura</taxon>
        <taxon>Panpulmonata</taxon>
        <taxon>Sacoglossa</taxon>
        <taxon>Placobranchoidea</taxon>
        <taxon>Plakobranchidae</taxon>
        <taxon>Elysia</taxon>
    </lineage>
</organism>
<sequence>MYMEDPARRVSSEFQTYLPVRVIASFVKSCLPCKSSFILFGKRGDYISTNQLHGFLSFHSVLILATEVWGLG</sequence>
<dbReference type="EMBL" id="JAWDGP010002375">
    <property type="protein sequence ID" value="KAK3783643.1"/>
    <property type="molecule type" value="Genomic_DNA"/>
</dbReference>
<dbReference type="AlphaFoldDB" id="A0AAE1DW22"/>
<evidence type="ECO:0000313" key="2">
    <source>
        <dbReference type="Proteomes" id="UP001283361"/>
    </source>
</evidence>